<dbReference type="AlphaFoldDB" id="A0A8J1U100"/>
<dbReference type="SMART" id="SM00248">
    <property type="entry name" value="ANK"/>
    <property type="match status" value="6"/>
</dbReference>
<comment type="subcellular location">
    <subcellularLocation>
        <location evidence="1">Chromosome</location>
    </subcellularLocation>
</comment>
<dbReference type="GO" id="GO:0000785">
    <property type="term" value="C:chromatin"/>
    <property type="evidence" value="ECO:0007669"/>
    <property type="project" value="TreeGrafter"/>
</dbReference>
<dbReference type="GO" id="GO:0005634">
    <property type="term" value="C:nucleus"/>
    <property type="evidence" value="ECO:0007669"/>
    <property type="project" value="InterPro"/>
</dbReference>
<evidence type="ECO:0000256" key="3">
    <source>
        <dbReference type="ARBA" id="ARBA00022603"/>
    </source>
</evidence>
<dbReference type="PRINTS" id="PR01415">
    <property type="entry name" value="ANKYRIN"/>
</dbReference>
<dbReference type="PROSITE" id="PS50867">
    <property type="entry name" value="PRE_SET"/>
    <property type="match status" value="1"/>
</dbReference>
<dbReference type="GO" id="GO:0008270">
    <property type="term" value="F:zinc ion binding"/>
    <property type="evidence" value="ECO:0007669"/>
    <property type="project" value="InterPro"/>
</dbReference>
<proteinExistence type="predicted"/>
<dbReference type="GO" id="GO:0046974">
    <property type="term" value="F:histone H3K9 methyltransferase activity"/>
    <property type="evidence" value="ECO:0007669"/>
    <property type="project" value="TreeGrafter"/>
</dbReference>
<dbReference type="Proteomes" id="UP000749559">
    <property type="component" value="Unassembled WGS sequence"/>
</dbReference>
<keyword evidence="3" id="KW-0489">Methyltransferase</keyword>
<evidence type="ECO:0000256" key="2">
    <source>
        <dbReference type="ARBA" id="ARBA00022454"/>
    </source>
</evidence>
<dbReference type="Pfam" id="PF21533">
    <property type="entry name" value="EHMT1-2_CRR"/>
    <property type="match status" value="1"/>
</dbReference>
<feature type="region of interest" description="Disordered" evidence="5">
    <location>
        <begin position="164"/>
        <end position="236"/>
    </location>
</feature>
<feature type="compositionally biased region" description="Basic residues" evidence="5">
    <location>
        <begin position="66"/>
        <end position="75"/>
    </location>
</feature>
<reference evidence="6" key="1">
    <citation type="submission" date="2022-03" db="EMBL/GenBank/DDBJ databases">
        <authorList>
            <person name="Martin C."/>
        </authorList>
    </citation>
    <scope>NUCLEOTIDE SEQUENCE</scope>
</reference>
<evidence type="ECO:0000256" key="4">
    <source>
        <dbReference type="ARBA" id="ARBA00022691"/>
    </source>
</evidence>
<feature type="compositionally biased region" description="Basic residues" evidence="5">
    <location>
        <begin position="408"/>
        <end position="417"/>
    </location>
</feature>
<feature type="region of interest" description="Disordered" evidence="5">
    <location>
        <begin position="364"/>
        <end position="444"/>
    </location>
</feature>
<keyword evidence="4" id="KW-0949">S-adenosyl-L-methionine</keyword>
<dbReference type="PROSITE" id="PS50297">
    <property type="entry name" value="ANK_REP_REGION"/>
    <property type="match status" value="4"/>
</dbReference>
<dbReference type="CDD" id="cd10543">
    <property type="entry name" value="SET_EHMT"/>
    <property type="match status" value="1"/>
</dbReference>
<gene>
    <name evidence="6" type="ORF">OFUS_LOCUS11947</name>
</gene>
<accession>A0A8J1U100</accession>
<keyword evidence="7" id="KW-1185">Reference proteome</keyword>
<dbReference type="GO" id="GO:0032259">
    <property type="term" value="P:methylation"/>
    <property type="evidence" value="ECO:0007669"/>
    <property type="project" value="UniProtKB-KW"/>
</dbReference>
<dbReference type="Gene3D" id="1.25.40.20">
    <property type="entry name" value="Ankyrin repeat-containing domain"/>
    <property type="match status" value="1"/>
</dbReference>
<dbReference type="InterPro" id="IPR007728">
    <property type="entry name" value="Pre-SET_dom"/>
</dbReference>
<feature type="compositionally biased region" description="Basic and acidic residues" evidence="5">
    <location>
        <begin position="164"/>
        <end position="184"/>
    </location>
</feature>
<dbReference type="SMART" id="SM00468">
    <property type="entry name" value="PreSET"/>
    <property type="match status" value="1"/>
</dbReference>
<feature type="region of interest" description="Disordered" evidence="5">
    <location>
        <begin position="665"/>
        <end position="686"/>
    </location>
</feature>
<protein>
    <submittedName>
        <fullName evidence="6">Uncharacterized protein</fullName>
    </submittedName>
</protein>
<dbReference type="InterPro" id="IPR001214">
    <property type="entry name" value="SET_dom"/>
</dbReference>
<comment type="caution">
    <text evidence="6">The sequence shown here is derived from an EMBL/GenBank/DDBJ whole genome shotgun (WGS) entry which is preliminary data.</text>
</comment>
<dbReference type="SUPFAM" id="SSF48403">
    <property type="entry name" value="Ankyrin repeat"/>
    <property type="match status" value="1"/>
</dbReference>
<dbReference type="InterPro" id="IPR046341">
    <property type="entry name" value="SET_dom_sf"/>
</dbReference>
<evidence type="ECO:0000313" key="7">
    <source>
        <dbReference type="Proteomes" id="UP000749559"/>
    </source>
</evidence>
<feature type="compositionally biased region" description="Basic residues" evidence="5">
    <location>
        <begin position="185"/>
        <end position="197"/>
    </location>
</feature>
<dbReference type="FunFam" id="2.170.270.10:FF:000005">
    <property type="entry name" value="Euchromatic histone-lysine N-methyltransferase 2"/>
    <property type="match status" value="1"/>
</dbReference>
<dbReference type="OrthoDB" id="616263at2759"/>
<feature type="compositionally biased region" description="Basic and acidic residues" evidence="5">
    <location>
        <begin position="85"/>
        <end position="97"/>
    </location>
</feature>
<sequence>MFSFIKGFVNKGITALSKMTKSSKVPDNDTSKGAKAQPGRNKARKSFEVIKSRSNVQSVSPDRKPFPKHKARKSPPHGPTSELISKMRQEQSMEKVKKSSLGKVKLKNKARKSMPQSPIGKKEIEDVTTVNLFPIANVSLKLPEIHDAFGIDEPKKTQDVIFRKMKPESRSQSENSGKGDDAKKTRLKKRKRLRRFRGGTYSLGFNSTKNKNKKSKLTSSQTQEHKTNTNESIFSDMNRDHLRTSSSINQTNLHQSLTNMLKNDKLEIQEQLQRVIQSGTQIVDIDPSRTSSSDESMKSRPMSSLNSSSESSQHQPGFTSASNHSAIVDASSLDSDASLDVAFSQSKGSSSPTARKQMTIAQTLARPLPEDRAHPGADSIRLLRKRKPGGTGGSGSQSEAESSDTEKHTRKKGKKPRIQTDSAVGLSEGGVNETIGGASVPSLGEPSTVIPLSLKYEHQQTQRAIAELENGKFVNTPDGLMYPVTPPETPDHSHNNSPIPTQAKGSLKDLIPLCCCKITSNSYAPNSKGMYCQALDTLLNKICGCSNKVTGGLLVRPAPKVPFMAVCEVHRKRLKVHHCCPGCGHFCAQGTFYQCKVDETDPHIFHKQCQIQRGGGTYCPHCGEESVHEEVTMSPNDIRQSLGVTSAMEGSPNLNATARMGSLVKKGSNADDDDDATQEPPAIPLGPDGKALQEMISQFVAIKNKGPQRPKSYATSFLKAAATGELWRIIQMLGEGFNPNRKFDGGETALHAAASSGYLSIVHVLMEAGAVGDVFNEELVTPLMKAAGNNNVAVVRYLVAAGVVVDSKGEYGMSALHLASKAGHLDTIQYLLSTGKIDVNIMDDGGWSPIIWATEHKHEKVVKYLVKQGANPNLRDHEENTGLHWAAYSGCVANMELFLDCGCSPEAVNEHGDRPLHIASRQDHYEAVALLLIRGADSQARNNENELPINCCLDSTSKVYLALEVNKHLKDLATNKLHKPTRLLHRDVSCGKEATPIPCVNGSDSENFPQDYMYLVANVETIPMNINKIVTSIQYCKCRDECGSPLCVCGRNSIKCWYNKDGRLSDDFNMIEPPLIFECNKACACWSSCRNRVVQNGITCRMQLFKTVGRGWGVQTLLDIPRGSFICEYVGELIPDAVADEREDDSYLFDLDNRDGDTFCIDARKYGNVARFINHRCEPNIVPVKVFIDHQDLRFPRICFFASRDIKAGEELGFDYGEKFWMVKWKHFLCHCGSDRCKYSKVTIQDTLVDFKKRQYDSDSPDDLD</sequence>
<dbReference type="GO" id="GO:0002039">
    <property type="term" value="F:p53 binding"/>
    <property type="evidence" value="ECO:0007669"/>
    <property type="project" value="InterPro"/>
</dbReference>
<organism evidence="6 7">
    <name type="scientific">Owenia fusiformis</name>
    <name type="common">Polychaete worm</name>
    <dbReference type="NCBI Taxonomy" id="6347"/>
    <lineage>
        <taxon>Eukaryota</taxon>
        <taxon>Metazoa</taxon>
        <taxon>Spiralia</taxon>
        <taxon>Lophotrochozoa</taxon>
        <taxon>Annelida</taxon>
        <taxon>Polychaeta</taxon>
        <taxon>Sedentaria</taxon>
        <taxon>Canalipalpata</taxon>
        <taxon>Sabellida</taxon>
        <taxon>Oweniida</taxon>
        <taxon>Oweniidae</taxon>
        <taxon>Owenia</taxon>
    </lineage>
</organism>
<keyword evidence="3" id="KW-0808">Transferase</keyword>
<dbReference type="Pfam" id="PF05033">
    <property type="entry name" value="Pre-SET"/>
    <property type="match status" value="1"/>
</dbReference>
<keyword evidence="2" id="KW-0158">Chromosome</keyword>
<evidence type="ECO:0000313" key="6">
    <source>
        <dbReference type="EMBL" id="CAH1785966.1"/>
    </source>
</evidence>
<dbReference type="SMART" id="SM00317">
    <property type="entry name" value="SET"/>
    <property type="match status" value="1"/>
</dbReference>
<dbReference type="InterPro" id="IPR043550">
    <property type="entry name" value="EHMT1/EHMT2"/>
</dbReference>
<dbReference type="Pfam" id="PF00856">
    <property type="entry name" value="SET"/>
    <property type="match status" value="1"/>
</dbReference>
<evidence type="ECO:0000256" key="1">
    <source>
        <dbReference type="ARBA" id="ARBA00004286"/>
    </source>
</evidence>
<dbReference type="Gene3D" id="2.170.270.10">
    <property type="entry name" value="SET domain"/>
    <property type="match status" value="1"/>
</dbReference>
<dbReference type="PROSITE" id="PS50088">
    <property type="entry name" value="ANK_REPEAT"/>
    <property type="match status" value="5"/>
</dbReference>
<dbReference type="SUPFAM" id="SSF82199">
    <property type="entry name" value="SET domain"/>
    <property type="match status" value="1"/>
</dbReference>
<dbReference type="Pfam" id="PF13637">
    <property type="entry name" value="Ank_4"/>
    <property type="match status" value="1"/>
</dbReference>
<dbReference type="InterPro" id="IPR002110">
    <property type="entry name" value="Ankyrin_rpt"/>
</dbReference>
<name>A0A8J1U100_OWEFU</name>
<dbReference type="GO" id="GO:0000122">
    <property type="term" value="P:negative regulation of transcription by RNA polymerase II"/>
    <property type="evidence" value="ECO:0007669"/>
    <property type="project" value="TreeGrafter"/>
</dbReference>
<feature type="region of interest" description="Disordered" evidence="5">
    <location>
        <begin position="279"/>
        <end position="322"/>
    </location>
</feature>
<dbReference type="InterPro" id="IPR047762">
    <property type="entry name" value="EHMT_CRR"/>
</dbReference>
<feature type="region of interest" description="Disordered" evidence="5">
    <location>
        <begin position="17"/>
        <end position="100"/>
    </location>
</feature>
<dbReference type="Pfam" id="PF12796">
    <property type="entry name" value="Ank_2"/>
    <property type="match status" value="2"/>
</dbReference>
<dbReference type="PANTHER" id="PTHR46307:SF4">
    <property type="entry name" value="G9A, ISOFORM B"/>
    <property type="match status" value="1"/>
</dbReference>
<evidence type="ECO:0000256" key="5">
    <source>
        <dbReference type="SAM" id="MobiDB-lite"/>
    </source>
</evidence>
<dbReference type="PROSITE" id="PS50280">
    <property type="entry name" value="SET"/>
    <property type="match status" value="1"/>
</dbReference>
<dbReference type="CDD" id="cd20905">
    <property type="entry name" value="EHMT_ZBD"/>
    <property type="match status" value="1"/>
</dbReference>
<feature type="compositionally biased region" description="Polar residues" evidence="5">
    <location>
        <begin position="313"/>
        <end position="322"/>
    </location>
</feature>
<dbReference type="PANTHER" id="PTHR46307">
    <property type="entry name" value="G9A, ISOFORM B"/>
    <property type="match status" value="1"/>
</dbReference>
<dbReference type="EMBL" id="CAIIXF020000006">
    <property type="protein sequence ID" value="CAH1785966.1"/>
    <property type="molecule type" value="Genomic_DNA"/>
</dbReference>
<dbReference type="InterPro" id="IPR036770">
    <property type="entry name" value="Ankyrin_rpt-contain_sf"/>
</dbReference>
<feature type="compositionally biased region" description="Low complexity" evidence="5">
    <location>
        <begin position="299"/>
        <end position="312"/>
    </location>
</feature>